<dbReference type="Gene3D" id="1.20.1740.10">
    <property type="entry name" value="Amino acid/polyamine transporter I"/>
    <property type="match status" value="1"/>
</dbReference>
<dbReference type="Proteomes" id="UP000807342">
    <property type="component" value="Unassembled WGS sequence"/>
</dbReference>
<evidence type="ECO:0000256" key="3">
    <source>
        <dbReference type="ARBA" id="ARBA00022989"/>
    </source>
</evidence>
<evidence type="ECO:0000256" key="1">
    <source>
        <dbReference type="ARBA" id="ARBA00004141"/>
    </source>
</evidence>
<evidence type="ECO:0000256" key="2">
    <source>
        <dbReference type="ARBA" id="ARBA00022692"/>
    </source>
</evidence>
<keyword evidence="8" id="KW-1185">Reference proteome</keyword>
<dbReference type="PIRSF" id="PIRSF006060">
    <property type="entry name" value="AA_transporter"/>
    <property type="match status" value="1"/>
</dbReference>
<dbReference type="PANTHER" id="PTHR11785">
    <property type="entry name" value="AMINO ACID TRANSPORTER"/>
    <property type="match status" value="1"/>
</dbReference>
<proteinExistence type="predicted"/>
<evidence type="ECO:0000256" key="6">
    <source>
        <dbReference type="SAM" id="Phobius"/>
    </source>
</evidence>
<dbReference type="GO" id="GO:0015179">
    <property type="term" value="F:L-amino acid transmembrane transporter activity"/>
    <property type="evidence" value="ECO:0007669"/>
    <property type="project" value="TreeGrafter"/>
</dbReference>
<comment type="subcellular location">
    <subcellularLocation>
        <location evidence="1">Membrane</location>
        <topology evidence="1">Multi-pass membrane protein</topology>
    </subcellularLocation>
</comment>
<feature type="transmembrane region" description="Helical" evidence="6">
    <location>
        <begin position="399"/>
        <end position="420"/>
    </location>
</feature>
<feature type="transmembrane region" description="Helical" evidence="6">
    <location>
        <begin position="33"/>
        <end position="53"/>
    </location>
</feature>
<feature type="transmembrane region" description="Helical" evidence="6">
    <location>
        <begin position="440"/>
        <end position="461"/>
    </location>
</feature>
<feature type="transmembrane region" description="Helical" evidence="6">
    <location>
        <begin position="473"/>
        <end position="495"/>
    </location>
</feature>
<dbReference type="OrthoDB" id="5982228at2759"/>
<dbReference type="PANTHER" id="PTHR11785:SF498">
    <property type="entry name" value="HIGH-AFFINITY METHIONINE PERMEASE"/>
    <property type="match status" value="1"/>
</dbReference>
<dbReference type="Pfam" id="PF13520">
    <property type="entry name" value="AA_permease_2"/>
    <property type="match status" value="1"/>
</dbReference>
<evidence type="ECO:0000313" key="8">
    <source>
        <dbReference type="Proteomes" id="UP000807342"/>
    </source>
</evidence>
<evidence type="ECO:0000256" key="5">
    <source>
        <dbReference type="SAM" id="MobiDB-lite"/>
    </source>
</evidence>
<keyword evidence="3 6" id="KW-1133">Transmembrane helix</keyword>
<feature type="region of interest" description="Disordered" evidence="5">
    <location>
        <begin position="1"/>
        <end position="23"/>
    </location>
</feature>
<keyword evidence="4 6" id="KW-0472">Membrane</keyword>
<evidence type="ECO:0000256" key="4">
    <source>
        <dbReference type="ARBA" id="ARBA00023136"/>
    </source>
</evidence>
<dbReference type="InterPro" id="IPR002293">
    <property type="entry name" value="AA/rel_permease1"/>
</dbReference>
<feature type="transmembrane region" description="Helical" evidence="6">
    <location>
        <begin position="112"/>
        <end position="135"/>
    </location>
</feature>
<evidence type="ECO:0000313" key="7">
    <source>
        <dbReference type="EMBL" id="KAF9446973.1"/>
    </source>
</evidence>
<dbReference type="EMBL" id="MU151221">
    <property type="protein sequence ID" value="KAF9446973.1"/>
    <property type="molecule type" value="Genomic_DNA"/>
</dbReference>
<feature type="transmembrane region" description="Helical" evidence="6">
    <location>
        <begin position="155"/>
        <end position="174"/>
    </location>
</feature>
<accession>A0A9P5X8U7</accession>
<dbReference type="GO" id="GO:0016020">
    <property type="term" value="C:membrane"/>
    <property type="evidence" value="ECO:0007669"/>
    <property type="project" value="UniProtKB-SubCell"/>
</dbReference>
<name>A0A9P5X8U7_9AGAR</name>
<protein>
    <submittedName>
        <fullName evidence="7">High affinity methionine permease</fullName>
    </submittedName>
</protein>
<comment type="caution">
    <text evidence="7">The sequence shown here is derived from an EMBL/GenBank/DDBJ whole genome shotgun (WGS) entry which is preliminary data.</text>
</comment>
<feature type="transmembrane region" description="Helical" evidence="6">
    <location>
        <begin position="181"/>
        <end position="201"/>
    </location>
</feature>
<feature type="transmembrane region" description="Helical" evidence="6">
    <location>
        <begin position="65"/>
        <end position="91"/>
    </location>
</feature>
<dbReference type="AlphaFoldDB" id="A0A9P5X8U7"/>
<feature type="transmembrane region" description="Helical" evidence="6">
    <location>
        <begin position="269"/>
        <end position="292"/>
    </location>
</feature>
<sequence>MSSSEGEPLLAGTDIQQYGPSQSSPHLYQKRHIGIFSAALIIFNRIVGAGIFATPALVLGFSGSIGMALLLWVLGALIALAGMQVFIVWGTEFPRNGGEKNYLEYLFPHPRRLITSVYAAYASLLAWAAAIATIFGEYLCKALLNHEPSSELRKLASFASITFAFLLHGLVLRFGLRLQNLLGVTKLLIVLIIIATGYVAFRDGIPTESGLPPDRWRARKNFFDIWEGTSRNPNSLCIALYNVIFSFAGFTNVNYALSEVHNPARTIRIAGPLAVIMVATLYLLSNLAYFAGASKEEITNSGTLVVALLMRNIWGESIERWVDFGVALSTFGSILAVSFSQGRVNQELGKYAALPFSSFWASDNPCNAPLAGLGLHWFMCSLVIFFVPQGDVYTFVINLTTYPLTIVNATVSLGLIYLFFSQSSLSSAHRHHHWNHLSFYTLFCATFFGMANVFLFILPFMKPPPEAEQYKHLPYWIHVAGGWGVFTIGAIGWVISRWRGWN</sequence>
<feature type="transmembrane region" description="Helical" evidence="6">
    <location>
        <begin position="368"/>
        <end position="387"/>
    </location>
</feature>
<dbReference type="InterPro" id="IPR050598">
    <property type="entry name" value="AminoAcid_Transporter"/>
</dbReference>
<organism evidence="7 8">
    <name type="scientific">Macrolepiota fuliginosa MF-IS2</name>
    <dbReference type="NCBI Taxonomy" id="1400762"/>
    <lineage>
        <taxon>Eukaryota</taxon>
        <taxon>Fungi</taxon>
        <taxon>Dikarya</taxon>
        <taxon>Basidiomycota</taxon>
        <taxon>Agaricomycotina</taxon>
        <taxon>Agaricomycetes</taxon>
        <taxon>Agaricomycetidae</taxon>
        <taxon>Agaricales</taxon>
        <taxon>Agaricineae</taxon>
        <taxon>Agaricaceae</taxon>
        <taxon>Macrolepiota</taxon>
    </lineage>
</organism>
<gene>
    <name evidence="7" type="ORF">P691DRAFT_776469</name>
</gene>
<feature type="transmembrane region" description="Helical" evidence="6">
    <location>
        <begin position="238"/>
        <end position="257"/>
    </location>
</feature>
<reference evidence="7" key="1">
    <citation type="submission" date="2020-11" db="EMBL/GenBank/DDBJ databases">
        <authorList>
            <consortium name="DOE Joint Genome Institute"/>
            <person name="Ahrendt S."/>
            <person name="Riley R."/>
            <person name="Andreopoulos W."/>
            <person name="Labutti K."/>
            <person name="Pangilinan J."/>
            <person name="Ruiz-Duenas F.J."/>
            <person name="Barrasa J.M."/>
            <person name="Sanchez-Garcia M."/>
            <person name="Camarero S."/>
            <person name="Miyauchi S."/>
            <person name="Serrano A."/>
            <person name="Linde D."/>
            <person name="Babiker R."/>
            <person name="Drula E."/>
            <person name="Ayuso-Fernandez I."/>
            <person name="Pacheco R."/>
            <person name="Padilla G."/>
            <person name="Ferreira P."/>
            <person name="Barriuso J."/>
            <person name="Kellner H."/>
            <person name="Castanera R."/>
            <person name="Alfaro M."/>
            <person name="Ramirez L."/>
            <person name="Pisabarro A.G."/>
            <person name="Kuo A."/>
            <person name="Tritt A."/>
            <person name="Lipzen A."/>
            <person name="He G."/>
            <person name="Yan M."/>
            <person name="Ng V."/>
            <person name="Cullen D."/>
            <person name="Martin F."/>
            <person name="Rosso M.-N."/>
            <person name="Henrissat B."/>
            <person name="Hibbett D."/>
            <person name="Martinez A.T."/>
            <person name="Grigoriev I.V."/>
        </authorList>
    </citation>
    <scope>NUCLEOTIDE SEQUENCE</scope>
    <source>
        <strain evidence="7">MF-IS2</strain>
    </source>
</reference>
<feature type="compositionally biased region" description="Polar residues" evidence="5">
    <location>
        <begin position="14"/>
        <end position="23"/>
    </location>
</feature>
<keyword evidence="2 6" id="KW-0812">Transmembrane</keyword>